<comment type="caution">
    <text evidence="1">The sequence shown here is derived from an EMBL/GenBank/DDBJ whole genome shotgun (WGS) entry which is preliminary data.</text>
</comment>
<organism evidence="1 2">
    <name type="scientific">Gaetbulibacter jejuensis</name>
    <dbReference type="NCBI Taxonomy" id="584607"/>
    <lineage>
        <taxon>Bacteria</taxon>
        <taxon>Pseudomonadati</taxon>
        <taxon>Bacteroidota</taxon>
        <taxon>Flavobacteriia</taxon>
        <taxon>Flavobacteriales</taxon>
        <taxon>Flavobacteriaceae</taxon>
        <taxon>Gaetbulibacter</taxon>
    </lineage>
</organism>
<sequence>MKEFAYSVYLSEIVFQVKIAQQAASRLPVDPGNFDHIEVWCSIQSILGATANVSKILWPSLKKSQGRGEELRKLLGVDENSVIADRGIRNHFEHYDERIERLFQGKSSVSFIDLAFNPFKPQKWETPKYYQRAYNQVDRIVTFQNETLDLKEVLIALESIKTKCSAYVL</sequence>
<accession>A0ABN1JYZ8</accession>
<proteinExistence type="predicted"/>
<evidence type="ECO:0000313" key="1">
    <source>
        <dbReference type="EMBL" id="GAA0749863.1"/>
    </source>
</evidence>
<dbReference type="Proteomes" id="UP001500736">
    <property type="component" value="Unassembled WGS sequence"/>
</dbReference>
<dbReference type="EMBL" id="BAAAGF010000005">
    <property type="protein sequence ID" value="GAA0749863.1"/>
    <property type="molecule type" value="Genomic_DNA"/>
</dbReference>
<reference evidence="1 2" key="1">
    <citation type="journal article" date="2019" name="Int. J. Syst. Evol. Microbiol.">
        <title>The Global Catalogue of Microorganisms (GCM) 10K type strain sequencing project: providing services to taxonomists for standard genome sequencing and annotation.</title>
        <authorList>
            <consortium name="The Broad Institute Genomics Platform"/>
            <consortium name="The Broad Institute Genome Sequencing Center for Infectious Disease"/>
            <person name="Wu L."/>
            <person name="Ma J."/>
        </authorList>
    </citation>
    <scope>NUCLEOTIDE SEQUENCE [LARGE SCALE GENOMIC DNA]</scope>
    <source>
        <strain evidence="1 2">JCM 15976</strain>
    </source>
</reference>
<keyword evidence="2" id="KW-1185">Reference proteome</keyword>
<protein>
    <submittedName>
        <fullName evidence="1">Uncharacterized protein</fullName>
    </submittedName>
</protein>
<evidence type="ECO:0000313" key="2">
    <source>
        <dbReference type="Proteomes" id="UP001500736"/>
    </source>
</evidence>
<name>A0ABN1JYZ8_9FLAO</name>
<gene>
    <name evidence="1" type="ORF">GCM10009431_29940</name>
</gene>
<dbReference type="RefSeq" id="WP_343799595.1">
    <property type="nucleotide sequence ID" value="NZ_BAAAGF010000005.1"/>
</dbReference>